<comment type="pathway">
    <text evidence="4">Amino-sugar metabolism; N-acetylneuraminate degradation; D-fructose 6-phosphate from N-acetylneuraminate: step 5/5.</text>
</comment>
<gene>
    <name evidence="6" type="primary">nagB_2</name>
    <name evidence="4" type="synonym">nagB</name>
    <name evidence="6" type="ORF">ACLFYP115_02178</name>
</gene>
<accession>A0A6N2V4N2</accession>
<evidence type="ECO:0000313" key="6">
    <source>
        <dbReference type="EMBL" id="VYT23341.1"/>
    </source>
</evidence>
<sequence length="245" mass="27469">MTIYEGKDYKEICEKAAELIASEIRMNPRAVLGLSTGSTPIGVYDRLVEWYEKGQLDFSKVTTINLDEYKGLGAEHEQGYRFFMNQYLFDRVNIDKSRTFVPDGTEMDSDKACCEYEEIIEEKGRIDLQLLGLGANGHIGFNEPGDVFIPDTHCVRLTESTVEANSRFFRSKEEVPKEAYSMGIKGIMQARHIILLASGKQKAQALYEAVYGDITPGVPASILKLHPHTAVFADEEALSVIKEKS</sequence>
<evidence type="ECO:0000256" key="2">
    <source>
        <dbReference type="ARBA" id="ARBA00022801"/>
    </source>
</evidence>
<evidence type="ECO:0000256" key="4">
    <source>
        <dbReference type="HAMAP-Rule" id="MF_01241"/>
    </source>
</evidence>
<feature type="active site" description="For ring-opening step" evidence="4">
    <location>
        <position position="136"/>
    </location>
</feature>
<evidence type="ECO:0000259" key="5">
    <source>
        <dbReference type="Pfam" id="PF01182"/>
    </source>
</evidence>
<dbReference type="InterPro" id="IPR006148">
    <property type="entry name" value="Glc/Gal-6P_isomerase"/>
</dbReference>
<dbReference type="SUPFAM" id="SSF100950">
    <property type="entry name" value="NagB/RpiA/CoA transferase-like"/>
    <property type="match status" value="1"/>
</dbReference>
<dbReference type="Gene3D" id="3.40.50.1360">
    <property type="match status" value="1"/>
</dbReference>
<dbReference type="InterPro" id="IPR037171">
    <property type="entry name" value="NagB/RpiA_transferase-like"/>
</dbReference>
<dbReference type="EMBL" id="CACRSQ010000007">
    <property type="protein sequence ID" value="VYT23341.1"/>
    <property type="molecule type" value="Genomic_DNA"/>
</dbReference>
<dbReference type="PANTHER" id="PTHR11280">
    <property type="entry name" value="GLUCOSAMINE-6-PHOSPHATE ISOMERASE"/>
    <property type="match status" value="1"/>
</dbReference>
<dbReference type="FunFam" id="3.40.50.1360:FF:000003">
    <property type="entry name" value="Glucosamine-6-phosphate deaminase"/>
    <property type="match status" value="1"/>
</dbReference>
<dbReference type="CDD" id="cd01399">
    <property type="entry name" value="GlcN6P_deaminase"/>
    <property type="match status" value="1"/>
</dbReference>
<dbReference type="EC" id="3.5.99.6" evidence="4"/>
<dbReference type="GO" id="GO:0005975">
    <property type="term" value="P:carbohydrate metabolic process"/>
    <property type="evidence" value="ECO:0007669"/>
    <property type="project" value="InterPro"/>
</dbReference>
<organism evidence="6">
    <name type="scientific">Anaerostipes caccae</name>
    <dbReference type="NCBI Taxonomy" id="105841"/>
    <lineage>
        <taxon>Bacteria</taxon>
        <taxon>Bacillati</taxon>
        <taxon>Bacillota</taxon>
        <taxon>Clostridia</taxon>
        <taxon>Lachnospirales</taxon>
        <taxon>Lachnospiraceae</taxon>
        <taxon>Anaerostipes</taxon>
    </lineage>
</organism>
<dbReference type="NCBIfam" id="TIGR00502">
    <property type="entry name" value="nagB"/>
    <property type="match status" value="1"/>
</dbReference>
<feature type="domain" description="Glucosamine/galactosamine-6-phosphate isomerase" evidence="5">
    <location>
        <begin position="10"/>
        <end position="224"/>
    </location>
</feature>
<dbReference type="InterPro" id="IPR018321">
    <property type="entry name" value="Glucosamine6P_isomerase_CS"/>
</dbReference>
<keyword evidence="3 4" id="KW-0119">Carbohydrate metabolism</keyword>
<comment type="function">
    <text evidence="4">Catalyzes the reversible isomerization-deamination of glucosamine 6-phosphate (GlcN6P) to form fructose 6-phosphate (Fru6P) and ammonium ion.</text>
</comment>
<feature type="active site" description="Proton acceptor; for ring-opening step" evidence="4">
    <location>
        <position position="138"/>
    </location>
</feature>
<dbReference type="GO" id="GO:0006046">
    <property type="term" value="P:N-acetylglucosamine catabolic process"/>
    <property type="evidence" value="ECO:0007669"/>
    <property type="project" value="UniProtKB-UniRule"/>
</dbReference>
<dbReference type="Pfam" id="PF01182">
    <property type="entry name" value="Glucosamine_iso"/>
    <property type="match status" value="1"/>
</dbReference>
<dbReference type="GO" id="GO:0004342">
    <property type="term" value="F:glucosamine-6-phosphate deaminase activity"/>
    <property type="evidence" value="ECO:0007669"/>
    <property type="project" value="UniProtKB-UniRule"/>
</dbReference>
<name>A0A6N2V4N2_9FIRM</name>
<feature type="active site" description="Proton acceptor; for enolization step" evidence="4">
    <location>
        <position position="67"/>
    </location>
</feature>
<dbReference type="GO" id="GO:0006043">
    <property type="term" value="P:glucosamine catabolic process"/>
    <property type="evidence" value="ECO:0007669"/>
    <property type="project" value="TreeGrafter"/>
</dbReference>
<dbReference type="HAMAP" id="MF_01241">
    <property type="entry name" value="GlcN6P_deamin"/>
    <property type="match status" value="1"/>
</dbReference>
<dbReference type="UniPathway" id="UPA00629">
    <property type="reaction ID" value="UER00684"/>
</dbReference>
<evidence type="ECO:0000256" key="1">
    <source>
        <dbReference type="ARBA" id="ARBA00000644"/>
    </source>
</evidence>
<dbReference type="InterPro" id="IPR004547">
    <property type="entry name" value="Glucosamine6P_isomerase"/>
</dbReference>
<comment type="similarity">
    <text evidence="4">Belongs to the glucosamine/galactosamine-6-phosphate isomerase family. NagB subfamily.</text>
</comment>
<dbReference type="RefSeq" id="WP_006567853.1">
    <property type="nucleotide sequence ID" value="NZ_CACRSQ010000007.1"/>
</dbReference>
<dbReference type="PANTHER" id="PTHR11280:SF5">
    <property type="entry name" value="GLUCOSAMINE-6-PHOSPHATE ISOMERASE"/>
    <property type="match status" value="1"/>
</dbReference>
<feature type="active site" description="For ring-opening step" evidence="4">
    <location>
        <position position="143"/>
    </location>
</feature>
<dbReference type="PROSITE" id="PS01161">
    <property type="entry name" value="GLC_GALNAC_ISOMERASE"/>
    <property type="match status" value="1"/>
</dbReference>
<dbReference type="GO" id="GO:0005737">
    <property type="term" value="C:cytoplasm"/>
    <property type="evidence" value="ECO:0007669"/>
    <property type="project" value="TreeGrafter"/>
</dbReference>
<comment type="catalytic activity">
    <reaction evidence="1 4">
        <text>alpha-D-glucosamine 6-phosphate + H2O = beta-D-fructose 6-phosphate + NH4(+)</text>
        <dbReference type="Rhea" id="RHEA:12172"/>
        <dbReference type="ChEBI" id="CHEBI:15377"/>
        <dbReference type="ChEBI" id="CHEBI:28938"/>
        <dbReference type="ChEBI" id="CHEBI:57634"/>
        <dbReference type="ChEBI" id="CHEBI:75989"/>
        <dbReference type="EC" id="3.5.99.6"/>
    </reaction>
</comment>
<evidence type="ECO:0000256" key="3">
    <source>
        <dbReference type="ARBA" id="ARBA00023277"/>
    </source>
</evidence>
<reference evidence="6" key="1">
    <citation type="submission" date="2019-11" db="EMBL/GenBank/DDBJ databases">
        <authorList>
            <person name="Feng L."/>
        </authorList>
    </citation>
    <scope>NUCLEOTIDE SEQUENCE</scope>
    <source>
        <strain evidence="6">AcaccaeLFYP115</strain>
    </source>
</reference>
<dbReference type="GO" id="GO:0019262">
    <property type="term" value="P:N-acetylneuraminate catabolic process"/>
    <property type="evidence" value="ECO:0007669"/>
    <property type="project" value="UniProtKB-UniRule"/>
</dbReference>
<keyword evidence="2 4" id="KW-0378">Hydrolase</keyword>
<proteinExistence type="inferred from homology"/>
<comment type="caution">
    <text evidence="4">Lacks conserved residue(s) required for the propagation of feature annotation.</text>
</comment>
<dbReference type="AlphaFoldDB" id="A0A6N2V4N2"/>
<protein>
    <recommendedName>
        <fullName evidence="4">Glucosamine-6-phosphate deaminase</fullName>
        <ecNumber evidence="4">3.5.99.6</ecNumber>
    </recommendedName>
    <alternativeName>
        <fullName evidence="4">GlcN6P deaminase</fullName>
        <shortName evidence="4">GNPDA</shortName>
    </alternativeName>
    <alternativeName>
        <fullName evidence="4">Glucosamine-6-phosphate isomerase</fullName>
    </alternativeName>
</protein>
<dbReference type="GO" id="GO:0042802">
    <property type="term" value="F:identical protein binding"/>
    <property type="evidence" value="ECO:0007669"/>
    <property type="project" value="TreeGrafter"/>
</dbReference>